<sequence>MSEMDVAFDQTFHALIPTLAQRGISPQVPGFALHHRMPTDTVTFEVGISVDHVLAEEVSEQHVTVMPSTIPAGKVARISHIGAYDGLPQAWQGFMEAIEQSGQTPAFPLWEVYVTEPTPDIDPATLRTDLYILLQS</sequence>
<dbReference type="Proteomes" id="UP000011760">
    <property type="component" value="Chromosome"/>
</dbReference>
<dbReference type="SUPFAM" id="SSF55136">
    <property type="entry name" value="Probable bacterial effector-binding domain"/>
    <property type="match status" value="1"/>
</dbReference>
<evidence type="ECO:0000259" key="1">
    <source>
        <dbReference type="SMART" id="SM00871"/>
    </source>
</evidence>
<evidence type="ECO:0000313" key="3">
    <source>
        <dbReference type="Proteomes" id="UP000011760"/>
    </source>
</evidence>
<dbReference type="SMART" id="SM00871">
    <property type="entry name" value="AraC_E_bind"/>
    <property type="match status" value="1"/>
</dbReference>
<dbReference type="EMBL" id="CP004354">
    <property type="protein sequence ID" value="AGG66762.1"/>
    <property type="molecule type" value="Genomic_DNA"/>
</dbReference>
<dbReference type="RefSeq" id="WP_015651193.1">
    <property type="nucleotide sequence ID" value="NC_020506.1"/>
</dbReference>
<dbReference type="AlphaFoldDB" id="M1UU22"/>
<organism evidence="2 3">
    <name type="scientific">Corynebacterium callunae DSM 20147</name>
    <dbReference type="NCBI Taxonomy" id="1121353"/>
    <lineage>
        <taxon>Bacteria</taxon>
        <taxon>Bacillati</taxon>
        <taxon>Actinomycetota</taxon>
        <taxon>Actinomycetes</taxon>
        <taxon>Mycobacteriales</taxon>
        <taxon>Corynebacteriaceae</taxon>
        <taxon>Corynebacterium</taxon>
    </lineage>
</organism>
<name>M1UU22_9CORY</name>
<protein>
    <recommendedName>
        <fullName evidence="1">AraC effector-binding domain-containing protein</fullName>
    </recommendedName>
</protein>
<dbReference type="HOGENOM" id="CLU_113664_2_0_11"/>
<evidence type="ECO:0000313" key="2">
    <source>
        <dbReference type="EMBL" id="AGG66762.1"/>
    </source>
</evidence>
<keyword evidence="3" id="KW-1185">Reference proteome</keyword>
<dbReference type="Pfam" id="PF06445">
    <property type="entry name" value="GyrI-like"/>
    <property type="match status" value="1"/>
</dbReference>
<reference evidence="2 3" key="1">
    <citation type="submission" date="2013-02" db="EMBL/GenBank/DDBJ databases">
        <title>The complete genome sequence of Corynebacterium callunae DSM 20147.</title>
        <authorList>
            <person name="Ruckert C."/>
            <person name="Albersmeier A."/>
            <person name="Kalinowski J."/>
        </authorList>
    </citation>
    <scope>NUCLEOTIDE SEQUENCE [LARGE SCALE GENOMIC DNA]</scope>
    <source>
        <strain evidence="2 3">DSM 20147</strain>
    </source>
</reference>
<proteinExistence type="predicted"/>
<dbReference type="InterPro" id="IPR029442">
    <property type="entry name" value="GyrI-like"/>
</dbReference>
<dbReference type="STRING" id="1121353.H924_06590"/>
<accession>M1UU22</accession>
<feature type="domain" description="AraC effector-binding" evidence="1">
    <location>
        <begin position="4"/>
        <end position="135"/>
    </location>
</feature>
<dbReference type="InterPro" id="IPR011256">
    <property type="entry name" value="Reg_factor_effector_dom_sf"/>
</dbReference>
<dbReference type="KEGG" id="ccn:H924_06590"/>
<gene>
    <name evidence="2" type="ORF">H924_06590</name>
</gene>
<dbReference type="PATRIC" id="fig|1121353.3.peg.1344"/>
<dbReference type="eggNOG" id="COG4978">
    <property type="taxonomic scope" value="Bacteria"/>
</dbReference>
<dbReference type="InterPro" id="IPR010499">
    <property type="entry name" value="AraC_E-bd"/>
</dbReference>
<dbReference type="Gene3D" id="3.20.80.10">
    <property type="entry name" value="Regulatory factor, effector binding domain"/>
    <property type="match status" value="1"/>
</dbReference>